<feature type="transmembrane region" description="Helical" evidence="1">
    <location>
        <begin position="40"/>
        <end position="66"/>
    </location>
</feature>
<name>A0A073CH51_PLAA1</name>
<dbReference type="AlphaFoldDB" id="A0A073CH51"/>
<organism evidence="2 3">
    <name type="scientific">Planktothrix agardhii (strain NIVA-CYA 126/8)</name>
    <dbReference type="NCBI Taxonomy" id="388467"/>
    <lineage>
        <taxon>Bacteria</taxon>
        <taxon>Bacillati</taxon>
        <taxon>Cyanobacteriota</taxon>
        <taxon>Cyanophyceae</taxon>
        <taxon>Oscillatoriophycideae</taxon>
        <taxon>Oscillatoriales</taxon>
        <taxon>Microcoleaceae</taxon>
        <taxon>Planktothrix</taxon>
    </lineage>
</organism>
<feature type="transmembrane region" description="Helical" evidence="1">
    <location>
        <begin position="14"/>
        <end position="33"/>
    </location>
</feature>
<keyword evidence="3" id="KW-1185">Reference proteome</keyword>
<dbReference type="GeneID" id="77289425"/>
<dbReference type="SUPFAM" id="SSF81585">
    <property type="entry name" value="PsbU/PolX domain-like"/>
    <property type="match status" value="1"/>
</dbReference>
<protein>
    <submittedName>
        <fullName evidence="2">Uncharacterized protein</fullName>
    </submittedName>
</protein>
<keyword evidence="1" id="KW-1133">Transmembrane helix</keyword>
<evidence type="ECO:0000313" key="2">
    <source>
        <dbReference type="EMBL" id="KEI67023.1"/>
    </source>
</evidence>
<dbReference type="STRING" id="388467.A19Y_2055"/>
<dbReference type="HOGENOM" id="CLU_1183313_0_0_3"/>
<accession>A0A073CH51</accession>
<sequence>MSNLSQWFQKTPQWLYWSLFPVLGGLAIVYAGSKTKTQSWVYIGLGFVATAFILSNSSLSGIIWIAQIATAIALKKEFLAKTYPNSLTKSNESNLIKLIAKHRDKIDINNCSKHELVHGLDLPIVYANEIEEMKREGYNFTSLEELSELIGIPEATLTHIEPLVSFGFDMNKEIHHSWRRLNVLSIDELVSLGLHINAAKIVVLERKKRGSYKSFLDFKKRTELPLHLYRHLL</sequence>
<dbReference type="RefSeq" id="WP_042153997.1">
    <property type="nucleotide sequence ID" value="NZ_CM002803.1"/>
</dbReference>
<evidence type="ECO:0000313" key="3">
    <source>
        <dbReference type="Proteomes" id="UP000027395"/>
    </source>
</evidence>
<reference evidence="2 3" key="1">
    <citation type="journal article" date="2014" name="Appl. Environ. Microbiol.">
        <title>Elucidation of insertion elements encoded on plasmids and in vitro construction of shuttle vectors from the toxic cyanobacterium Planktothrix.</title>
        <authorList>
            <person name="Christiansen G."/>
            <person name="Goesmann A."/>
            <person name="Kurmayer R."/>
        </authorList>
    </citation>
    <scope>NUCLEOTIDE SEQUENCE [LARGE SCALE GENOMIC DNA]</scope>
    <source>
        <strain evidence="2 3">NIVA-CYA 126/8</strain>
    </source>
</reference>
<dbReference type="EMBL" id="CM002803">
    <property type="protein sequence ID" value="KEI67023.1"/>
    <property type="molecule type" value="Genomic_DNA"/>
</dbReference>
<evidence type="ECO:0000256" key="1">
    <source>
        <dbReference type="SAM" id="Phobius"/>
    </source>
</evidence>
<dbReference type="PATRIC" id="fig|388467.6.peg.2004"/>
<keyword evidence="1" id="KW-0472">Membrane</keyword>
<dbReference type="Proteomes" id="UP000027395">
    <property type="component" value="Chromosome"/>
</dbReference>
<keyword evidence="1" id="KW-0812">Transmembrane</keyword>
<dbReference type="eggNOG" id="COG1555">
    <property type="taxonomic scope" value="Bacteria"/>
</dbReference>
<dbReference type="Pfam" id="PF12836">
    <property type="entry name" value="HHH_3"/>
    <property type="match status" value="1"/>
</dbReference>
<proteinExistence type="predicted"/>
<gene>
    <name evidence="2" type="ORF">A19Y_2055</name>
</gene>